<organism evidence="2 3">
    <name type="scientific">Punica granatum</name>
    <name type="common">Pomegranate</name>
    <dbReference type="NCBI Taxonomy" id="22663"/>
    <lineage>
        <taxon>Eukaryota</taxon>
        <taxon>Viridiplantae</taxon>
        <taxon>Streptophyta</taxon>
        <taxon>Embryophyta</taxon>
        <taxon>Tracheophyta</taxon>
        <taxon>Spermatophyta</taxon>
        <taxon>Magnoliopsida</taxon>
        <taxon>eudicotyledons</taxon>
        <taxon>Gunneridae</taxon>
        <taxon>Pentapetalae</taxon>
        <taxon>rosids</taxon>
        <taxon>malvids</taxon>
        <taxon>Myrtales</taxon>
        <taxon>Lythraceae</taxon>
        <taxon>Punica</taxon>
    </lineage>
</organism>
<evidence type="ECO:0000259" key="1">
    <source>
        <dbReference type="Pfam" id="PF17919"/>
    </source>
</evidence>
<dbReference type="Proteomes" id="UP000233551">
    <property type="component" value="Unassembled WGS sequence"/>
</dbReference>
<dbReference type="InterPro" id="IPR043502">
    <property type="entry name" value="DNA/RNA_pol_sf"/>
</dbReference>
<dbReference type="Pfam" id="PF17919">
    <property type="entry name" value="RT_RNaseH_2"/>
    <property type="match status" value="1"/>
</dbReference>
<sequence length="125" mass="14385">MDKSKIQAILKWEPPTKVTDSCSFIGLTNYYQRFIKGYSSIIVPLMDMLKKGRVWKWTDRCQAAFDRLKRDVIEVHVLMLLDFGKSLEVEMDASGYAVGGVLMQEGHPVAYESRKLSEGEWQYSV</sequence>
<dbReference type="AlphaFoldDB" id="A0A2I0JJZ0"/>
<dbReference type="InterPro" id="IPR051320">
    <property type="entry name" value="Viral_Replic_Matur_Polypro"/>
</dbReference>
<accession>A0A2I0JJZ0</accession>
<dbReference type="FunFam" id="3.30.70.270:FF:000063">
    <property type="entry name" value="Zinc knuckle domaincontaining protein"/>
    <property type="match status" value="1"/>
</dbReference>
<dbReference type="SUPFAM" id="SSF56672">
    <property type="entry name" value="DNA/RNA polymerases"/>
    <property type="match status" value="1"/>
</dbReference>
<dbReference type="EMBL" id="PGOL01001595">
    <property type="protein sequence ID" value="PKI56557.1"/>
    <property type="molecule type" value="Genomic_DNA"/>
</dbReference>
<comment type="caution">
    <text evidence="2">The sequence shown here is derived from an EMBL/GenBank/DDBJ whole genome shotgun (WGS) entry which is preliminary data.</text>
</comment>
<proteinExistence type="predicted"/>
<dbReference type="PANTHER" id="PTHR33064">
    <property type="entry name" value="POL PROTEIN"/>
    <property type="match status" value="1"/>
</dbReference>
<dbReference type="InterPro" id="IPR041577">
    <property type="entry name" value="RT_RNaseH_2"/>
</dbReference>
<gene>
    <name evidence="2" type="ORF">CRG98_023083</name>
</gene>
<evidence type="ECO:0000313" key="3">
    <source>
        <dbReference type="Proteomes" id="UP000233551"/>
    </source>
</evidence>
<dbReference type="Gene3D" id="3.30.70.270">
    <property type="match status" value="1"/>
</dbReference>
<reference evidence="2 3" key="1">
    <citation type="submission" date="2017-11" db="EMBL/GenBank/DDBJ databases">
        <title>De-novo sequencing of pomegranate (Punica granatum L.) genome.</title>
        <authorList>
            <person name="Akparov Z."/>
            <person name="Amiraslanov A."/>
            <person name="Hajiyeva S."/>
            <person name="Abbasov M."/>
            <person name="Kaur K."/>
            <person name="Hamwieh A."/>
            <person name="Solovyev V."/>
            <person name="Salamov A."/>
            <person name="Braich B."/>
            <person name="Kosarev P."/>
            <person name="Mahmoud A."/>
            <person name="Hajiyev E."/>
            <person name="Babayeva S."/>
            <person name="Izzatullayeva V."/>
            <person name="Mammadov A."/>
            <person name="Mammadov A."/>
            <person name="Sharifova S."/>
            <person name="Ojaghi J."/>
            <person name="Eynullazada K."/>
            <person name="Bayramov B."/>
            <person name="Abdulazimova A."/>
            <person name="Shahmuradov I."/>
        </authorList>
    </citation>
    <scope>NUCLEOTIDE SEQUENCE [LARGE SCALE GENOMIC DNA]</scope>
    <source>
        <strain evidence="3">cv. AG2017</strain>
        <tissue evidence="2">Leaf</tissue>
    </source>
</reference>
<dbReference type="InterPro" id="IPR043128">
    <property type="entry name" value="Rev_trsase/Diguanyl_cyclase"/>
</dbReference>
<evidence type="ECO:0000313" key="2">
    <source>
        <dbReference type="EMBL" id="PKI56557.1"/>
    </source>
</evidence>
<dbReference type="PANTHER" id="PTHR33064:SF40">
    <property type="entry name" value="REVERSE TRANSCRIPTASE_RETROTRANSPOSON-DERIVED PROTEIN RNASE H-LIKE DOMAIN-CONTAINING PROTEIN"/>
    <property type="match status" value="1"/>
</dbReference>
<feature type="domain" description="Reverse transcriptase/retrotransposon-derived protein RNase H-like" evidence="1">
    <location>
        <begin position="57"/>
        <end position="124"/>
    </location>
</feature>
<dbReference type="STRING" id="22663.A0A2I0JJZ0"/>
<keyword evidence="3" id="KW-1185">Reference proteome</keyword>
<protein>
    <recommendedName>
        <fullName evidence="1">Reverse transcriptase/retrotransposon-derived protein RNase H-like domain-containing protein</fullName>
    </recommendedName>
</protein>
<name>A0A2I0JJZ0_PUNGR</name>